<evidence type="ECO:0000256" key="1">
    <source>
        <dbReference type="ARBA" id="ARBA00005417"/>
    </source>
</evidence>
<dbReference type="InterPro" id="IPR017871">
    <property type="entry name" value="ABC_transporter-like_CS"/>
</dbReference>
<keyword evidence="6" id="KW-1278">Translocase</keyword>
<dbReference type="Gene3D" id="3.40.50.300">
    <property type="entry name" value="P-loop containing nucleotide triphosphate hydrolases"/>
    <property type="match status" value="1"/>
</dbReference>
<evidence type="ECO:0000256" key="5">
    <source>
        <dbReference type="ARBA" id="ARBA00022840"/>
    </source>
</evidence>
<evidence type="ECO:0000256" key="3">
    <source>
        <dbReference type="ARBA" id="ARBA00022475"/>
    </source>
</evidence>
<sequence length="334" mass="35750">MISVRELTKVYRQPTRDVVAIDDINLDIDDGEIHGIIGRSGAGKSTLVRCLTLLDRPTKGQVIVGSQDLTAVSDTELRNARRRIGMVFQHANLLSSRTVAENVAMPLEIVNTKKAERRAKAIELIELVGLNGLEDTYPAQLSGGQRQRVGIARALAADPDVLLCDEPTSALDPNTTEGILNLIRSVAERLNLTVVIITHEMSVVKNLCDSVSLLDAGKILESGKLSEVAGDVNSQLSRSLLPLPTHDEVTADLVIEVVGKADAVNTPIGTTIAAENPVTVDIAAANIETLSGTRFAHYLLGINSDKPINLTGIEATLARHGFSVRVRAKQGVQA</sequence>
<evidence type="ECO:0000256" key="4">
    <source>
        <dbReference type="ARBA" id="ARBA00022741"/>
    </source>
</evidence>
<dbReference type="Proteomes" id="UP000078292">
    <property type="component" value="Unassembled WGS sequence"/>
</dbReference>
<accession>A0A1B7M0X6</accession>
<dbReference type="PROSITE" id="PS50893">
    <property type="entry name" value="ABC_TRANSPORTER_2"/>
    <property type="match status" value="1"/>
</dbReference>
<dbReference type="InterPro" id="IPR003439">
    <property type="entry name" value="ABC_transporter-like_ATP-bd"/>
</dbReference>
<dbReference type="RefSeq" id="WP_043057272.1">
    <property type="nucleotide sequence ID" value="NZ_LXEY01000014.1"/>
</dbReference>
<keyword evidence="8" id="KW-0472">Membrane</keyword>
<reference evidence="12 13" key="1">
    <citation type="submission" date="2016-04" db="EMBL/GenBank/DDBJ databases">
        <title>First whole genome shotgun sequence of the bacterium Enteractinococcus sp. strain UASWS1574.</title>
        <authorList>
            <person name="Crovadore J."/>
            <person name="Chablais R."/>
            <person name="Lefort F."/>
        </authorList>
    </citation>
    <scope>NUCLEOTIDE SEQUENCE [LARGE SCALE GENOMIC DNA]</scope>
    <source>
        <strain evidence="12 13">UASWS1574</strain>
    </source>
</reference>
<dbReference type="PROSITE" id="PS00211">
    <property type="entry name" value="ABC_TRANSPORTER_1"/>
    <property type="match status" value="1"/>
</dbReference>
<dbReference type="GO" id="GO:0006865">
    <property type="term" value="P:amino acid transport"/>
    <property type="evidence" value="ECO:0007669"/>
    <property type="project" value="UniProtKB-KW"/>
</dbReference>
<comment type="subunit">
    <text evidence="10">Homodimer. Forms a membrane-associated complex with FtsX.</text>
</comment>
<comment type="caution">
    <text evidence="12">The sequence shown here is derived from an EMBL/GenBank/DDBJ whole genome shotgun (WGS) entry which is preliminary data.</text>
</comment>
<dbReference type="STRING" id="1837282.A6F49_07115"/>
<dbReference type="OrthoDB" id="3190580at2"/>
<dbReference type="GO" id="GO:0005886">
    <property type="term" value="C:plasma membrane"/>
    <property type="evidence" value="ECO:0007669"/>
    <property type="project" value="UniProtKB-ARBA"/>
</dbReference>
<dbReference type="GO" id="GO:0016887">
    <property type="term" value="F:ATP hydrolysis activity"/>
    <property type="evidence" value="ECO:0007669"/>
    <property type="project" value="InterPro"/>
</dbReference>
<keyword evidence="7" id="KW-0029">Amino-acid transport</keyword>
<evidence type="ECO:0000256" key="7">
    <source>
        <dbReference type="ARBA" id="ARBA00022970"/>
    </source>
</evidence>
<gene>
    <name evidence="12" type="ORF">A6F49_07115</name>
</gene>
<organism evidence="12 13">
    <name type="scientific">Enteractinococcus helveticum</name>
    <dbReference type="NCBI Taxonomy" id="1837282"/>
    <lineage>
        <taxon>Bacteria</taxon>
        <taxon>Bacillati</taxon>
        <taxon>Actinomycetota</taxon>
        <taxon>Actinomycetes</taxon>
        <taxon>Micrococcales</taxon>
        <taxon>Micrococcaceae</taxon>
    </lineage>
</organism>
<evidence type="ECO:0000313" key="13">
    <source>
        <dbReference type="Proteomes" id="UP000078292"/>
    </source>
</evidence>
<dbReference type="SUPFAM" id="SSF52540">
    <property type="entry name" value="P-loop containing nucleoside triphosphate hydrolases"/>
    <property type="match status" value="1"/>
</dbReference>
<dbReference type="AlphaFoldDB" id="A0A1B7M0X6"/>
<keyword evidence="3" id="KW-1003">Cell membrane</keyword>
<dbReference type="GO" id="GO:0005524">
    <property type="term" value="F:ATP binding"/>
    <property type="evidence" value="ECO:0007669"/>
    <property type="project" value="UniProtKB-KW"/>
</dbReference>
<proteinExistence type="inferred from homology"/>
<feature type="domain" description="ABC transporter" evidence="11">
    <location>
        <begin position="2"/>
        <end position="241"/>
    </location>
</feature>
<evidence type="ECO:0000259" key="11">
    <source>
        <dbReference type="PROSITE" id="PS50893"/>
    </source>
</evidence>
<dbReference type="PANTHER" id="PTHR43166">
    <property type="entry name" value="AMINO ACID IMPORT ATP-BINDING PROTEIN"/>
    <property type="match status" value="1"/>
</dbReference>
<comment type="function">
    <text evidence="9">Part of the ABC transporter FtsEX involved in cellular division. Has ATPase activity.</text>
</comment>
<name>A0A1B7M0X6_9MICC</name>
<dbReference type="FunFam" id="3.40.50.300:FF:000056">
    <property type="entry name" value="Cell division ATP-binding protein FtsE"/>
    <property type="match status" value="1"/>
</dbReference>
<keyword evidence="2" id="KW-0813">Transport</keyword>
<evidence type="ECO:0000256" key="9">
    <source>
        <dbReference type="ARBA" id="ARBA00054718"/>
    </source>
</evidence>
<evidence type="ECO:0000256" key="10">
    <source>
        <dbReference type="ARBA" id="ARBA00063837"/>
    </source>
</evidence>
<keyword evidence="13" id="KW-1185">Reference proteome</keyword>
<dbReference type="InterPro" id="IPR050086">
    <property type="entry name" value="MetN_ABC_transporter-like"/>
</dbReference>
<protein>
    <submittedName>
        <fullName evidence="12">Methionine ABC transporter ATP-binding protein</fullName>
    </submittedName>
</protein>
<evidence type="ECO:0000313" key="12">
    <source>
        <dbReference type="EMBL" id="OAV62066.1"/>
    </source>
</evidence>
<keyword evidence="4" id="KW-0547">Nucleotide-binding</keyword>
<evidence type="ECO:0000256" key="6">
    <source>
        <dbReference type="ARBA" id="ARBA00022967"/>
    </source>
</evidence>
<evidence type="ECO:0000256" key="8">
    <source>
        <dbReference type="ARBA" id="ARBA00023136"/>
    </source>
</evidence>
<dbReference type="SMART" id="SM00382">
    <property type="entry name" value="AAA"/>
    <property type="match status" value="1"/>
</dbReference>
<dbReference type="InterPro" id="IPR003593">
    <property type="entry name" value="AAA+_ATPase"/>
</dbReference>
<dbReference type="Pfam" id="PF00005">
    <property type="entry name" value="ABC_tran"/>
    <property type="match status" value="1"/>
</dbReference>
<dbReference type="PANTHER" id="PTHR43166:SF30">
    <property type="entry name" value="METHIONINE IMPORT ATP-BINDING PROTEIN METN"/>
    <property type="match status" value="1"/>
</dbReference>
<comment type="similarity">
    <text evidence="1">Belongs to the ABC transporter superfamily.</text>
</comment>
<evidence type="ECO:0000256" key="2">
    <source>
        <dbReference type="ARBA" id="ARBA00022448"/>
    </source>
</evidence>
<keyword evidence="5 12" id="KW-0067">ATP-binding</keyword>
<dbReference type="InterPro" id="IPR027417">
    <property type="entry name" value="P-loop_NTPase"/>
</dbReference>
<dbReference type="EMBL" id="LXEY01000014">
    <property type="protein sequence ID" value="OAV62066.1"/>
    <property type="molecule type" value="Genomic_DNA"/>
</dbReference>